<dbReference type="EMBL" id="VRVR01000023">
    <property type="protein sequence ID" value="KAF0852639.1"/>
    <property type="molecule type" value="Genomic_DNA"/>
</dbReference>
<feature type="compositionally biased region" description="Pro residues" evidence="1">
    <location>
        <begin position="109"/>
        <end position="127"/>
    </location>
</feature>
<dbReference type="PANTHER" id="PTHR35512">
    <property type="entry name" value="OS11G0550900 PROTEIN"/>
    <property type="match status" value="1"/>
</dbReference>
<protein>
    <submittedName>
        <fullName evidence="2">Mitochondrial Sec-independent protein translocase protein TatB</fullName>
    </submittedName>
</protein>
<dbReference type="Proteomes" id="UP000799049">
    <property type="component" value="Unassembled WGS sequence"/>
</dbReference>
<dbReference type="PANTHER" id="PTHR35512:SF1">
    <property type="entry name" value="OS11G0550900 PROTEIN"/>
    <property type="match status" value="1"/>
</dbReference>
<gene>
    <name evidence="2" type="ORF">ANDGO_05561</name>
</gene>
<evidence type="ECO:0000313" key="2">
    <source>
        <dbReference type="EMBL" id="KAF0852639.1"/>
    </source>
</evidence>
<sequence>MFDIAVSEVLATVIIASAVLSKRDMPIIARFTGRALGRAMHYVRKGKDTFASVSNQAELAQLHKDLRSALQDVEKIKSEISGSLSIGRAPVYIVPEQPLASHSSFSSPTPTPTPTPTPMPTPMPTPTLTPTHTHADSTPSLQLTALSSRTQPPSKLDQVPSCADIVSESILERFAAKYHSGHPAIASPPSAHPRKTSL</sequence>
<organism evidence="2 3">
    <name type="scientific">Andalucia godoyi</name>
    <name type="common">Flagellate</name>
    <dbReference type="NCBI Taxonomy" id="505711"/>
    <lineage>
        <taxon>Eukaryota</taxon>
        <taxon>Discoba</taxon>
        <taxon>Jakobida</taxon>
        <taxon>Andalucina</taxon>
        <taxon>Andaluciidae</taxon>
        <taxon>Andalucia</taxon>
    </lineage>
</organism>
<feature type="region of interest" description="Disordered" evidence="1">
    <location>
        <begin position="100"/>
        <end position="138"/>
    </location>
</feature>
<name>A0A8K0AHJ1_ANDGO</name>
<reference evidence="2" key="1">
    <citation type="submission" date="2019-09" db="EMBL/GenBank/DDBJ databases">
        <title>The Mitochondrial Proteome of the Jakobid, Andalucia godoyi, a Protist With the Most Gene-Rich and Bacteria-Like Mitochondrial Genome.</title>
        <authorList>
            <person name="Gray M.W."/>
            <person name="Burger G."/>
            <person name="Derelle R."/>
            <person name="Klimes V."/>
            <person name="Leger M."/>
            <person name="Sarrasin M."/>
            <person name="Vlcek C."/>
            <person name="Roger A.J."/>
            <person name="Elias M."/>
            <person name="Lang B.F."/>
        </authorList>
    </citation>
    <scope>NUCLEOTIDE SEQUENCE</scope>
    <source>
        <strain evidence="2">And28</strain>
    </source>
</reference>
<evidence type="ECO:0000256" key="1">
    <source>
        <dbReference type="SAM" id="MobiDB-lite"/>
    </source>
</evidence>
<comment type="caution">
    <text evidence="2">The sequence shown here is derived from an EMBL/GenBank/DDBJ whole genome shotgun (WGS) entry which is preliminary data.</text>
</comment>
<evidence type="ECO:0000313" key="3">
    <source>
        <dbReference type="Proteomes" id="UP000799049"/>
    </source>
</evidence>
<accession>A0A8K0AHJ1</accession>
<dbReference type="OrthoDB" id="45251at2759"/>
<proteinExistence type="predicted"/>
<dbReference type="AlphaFoldDB" id="A0A8K0AHJ1"/>
<keyword evidence="3" id="KW-1185">Reference proteome</keyword>